<proteinExistence type="predicted"/>
<name>A0A6J7FVH2_9ZZZZ</name>
<dbReference type="AlphaFoldDB" id="A0A6J7FVH2"/>
<reference evidence="1" key="1">
    <citation type="submission" date="2020-05" db="EMBL/GenBank/DDBJ databases">
        <authorList>
            <person name="Chiriac C."/>
            <person name="Salcher M."/>
            <person name="Ghai R."/>
            <person name="Kavagutti S V."/>
        </authorList>
    </citation>
    <scope>NUCLEOTIDE SEQUENCE</scope>
</reference>
<accession>A0A6J7FVH2</accession>
<organism evidence="1">
    <name type="scientific">freshwater metagenome</name>
    <dbReference type="NCBI Taxonomy" id="449393"/>
    <lineage>
        <taxon>unclassified sequences</taxon>
        <taxon>metagenomes</taxon>
        <taxon>ecological metagenomes</taxon>
    </lineage>
</organism>
<sequence length="35" mass="4056">MRVSVEANVGDIDPERRAMLEELVRHDPRLEPPEV</sequence>
<gene>
    <name evidence="1" type="ORF">UFOPK3376_03263</name>
</gene>
<evidence type="ECO:0000313" key="1">
    <source>
        <dbReference type="EMBL" id="CAB4898004.1"/>
    </source>
</evidence>
<dbReference type="EMBL" id="CAFBLP010000160">
    <property type="protein sequence ID" value="CAB4898004.1"/>
    <property type="molecule type" value="Genomic_DNA"/>
</dbReference>
<protein>
    <submittedName>
        <fullName evidence="1">Unannotated protein</fullName>
    </submittedName>
</protein>